<evidence type="ECO:0000256" key="9">
    <source>
        <dbReference type="ARBA" id="ARBA00023136"/>
    </source>
</evidence>
<evidence type="ECO:0000256" key="8">
    <source>
        <dbReference type="ARBA" id="ARBA00023065"/>
    </source>
</evidence>
<feature type="transmembrane region" description="Helical" evidence="11">
    <location>
        <begin position="55"/>
        <end position="75"/>
    </location>
</feature>
<dbReference type="Proteomes" id="UP000278807">
    <property type="component" value="Unassembled WGS sequence"/>
</dbReference>
<dbReference type="STRING" id="102285.A0A0R3TER0"/>
<feature type="transmembrane region" description="Helical" evidence="11">
    <location>
        <begin position="148"/>
        <end position="175"/>
    </location>
</feature>
<keyword evidence="7 11" id="KW-1133">Transmembrane helix</keyword>
<proteinExistence type="inferred from homology"/>
<sequence length="259" mass="28710">MTVVNLGQWLSTVVQEIMISDGDGEEVATSRLAINPNITTNSTLRTTCKSQVADFVHFLIPCGVEYSLIACAIFFKMFRQVGHVPEIKTMKRQGLPNLELRPGIECLSREDPTECKHAHKGLFAGLFLVMSTIVALAFLYTYLHHKNYFEAIVISQVTDISLLSIGILTVSVALYQMRVLCLSQLSEERAFDNNLLLIGLLGILFYNMFLLVPALGATGGLHVLGSIFVSKAILEIFQALMQVGFKGYLNKLFTLMAQN</sequence>
<keyword evidence="10" id="KW-0407">Ion channel</keyword>
<comment type="subcellular location">
    <subcellularLocation>
        <location evidence="1">Cell membrane</location>
        <topology evidence="1">Multi-pass membrane protein</topology>
    </subcellularLocation>
</comment>
<comment type="similarity">
    <text evidence="2">Belongs to the otopetrin family.</text>
</comment>
<evidence type="ECO:0000313" key="14">
    <source>
        <dbReference type="WBParaSite" id="HNAJ_0000554901-mRNA-1"/>
    </source>
</evidence>
<reference evidence="14" key="1">
    <citation type="submission" date="2017-02" db="UniProtKB">
        <authorList>
            <consortium name="WormBaseParasite"/>
        </authorList>
    </citation>
    <scope>IDENTIFICATION</scope>
</reference>
<evidence type="ECO:0000313" key="13">
    <source>
        <dbReference type="Proteomes" id="UP000278807"/>
    </source>
</evidence>
<keyword evidence="6" id="KW-0375">Hydrogen ion transport</keyword>
<dbReference type="InterPro" id="IPR004878">
    <property type="entry name" value="Otopetrin"/>
</dbReference>
<dbReference type="GO" id="GO:0015252">
    <property type="term" value="F:proton channel activity"/>
    <property type="evidence" value="ECO:0007669"/>
    <property type="project" value="InterPro"/>
</dbReference>
<feature type="transmembrane region" description="Helical" evidence="11">
    <location>
        <begin position="221"/>
        <end position="241"/>
    </location>
</feature>
<evidence type="ECO:0000256" key="11">
    <source>
        <dbReference type="SAM" id="Phobius"/>
    </source>
</evidence>
<keyword evidence="9 11" id="KW-0472">Membrane</keyword>
<dbReference type="OrthoDB" id="6429739at2759"/>
<dbReference type="PANTHER" id="PTHR21522:SF32">
    <property type="entry name" value="OTOPETRIN-2"/>
    <property type="match status" value="1"/>
</dbReference>
<evidence type="ECO:0000256" key="1">
    <source>
        <dbReference type="ARBA" id="ARBA00004651"/>
    </source>
</evidence>
<name>A0A0R3TER0_RODNA</name>
<evidence type="ECO:0000256" key="7">
    <source>
        <dbReference type="ARBA" id="ARBA00022989"/>
    </source>
</evidence>
<evidence type="ECO:0000256" key="3">
    <source>
        <dbReference type="ARBA" id="ARBA00022448"/>
    </source>
</evidence>
<evidence type="ECO:0000256" key="6">
    <source>
        <dbReference type="ARBA" id="ARBA00022781"/>
    </source>
</evidence>
<accession>A0A0R3TER0</accession>
<evidence type="ECO:0000256" key="10">
    <source>
        <dbReference type="ARBA" id="ARBA00023303"/>
    </source>
</evidence>
<evidence type="ECO:0000256" key="4">
    <source>
        <dbReference type="ARBA" id="ARBA00022475"/>
    </source>
</evidence>
<dbReference type="Pfam" id="PF03189">
    <property type="entry name" value="Otopetrin"/>
    <property type="match status" value="1"/>
</dbReference>
<keyword evidence="3" id="KW-0813">Transport</keyword>
<dbReference type="GO" id="GO:0005886">
    <property type="term" value="C:plasma membrane"/>
    <property type="evidence" value="ECO:0007669"/>
    <property type="project" value="UniProtKB-SubCell"/>
</dbReference>
<dbReference type="PANTHER" id="PTHR21522">
    <property type="entry name" value="PROTON CHANNEL OTOP"/>
    <property type="match status" value="1"/>
</dbReference>
<keyword evidence="4" id="KW-1003">Cell membrane</keyword>
<evidence type="ECO:0000313" key="12">
    <source>
        <dbReference type="EMBL" id="VDO01407.1"/>
    </source>
</evidence>
<reference evidence="12 13" key="2">
    <citation type="submission" date="2018-11" db="EMBL/GenBank/DDBJ databases">
        <authorList>
            <consortium name="Pathogen Informatics"/>
        </authorList>
    </citation>
    <scope>NUCLEOTIDE SEQUENCE [LARGE SCALE GENOMIC DNA]</scope>
</reference>
<evidence type="ECO:0000256" key="5">
    <source>
        <dbReference type="ARBA" id="ARBA00022692"/>
    </source>
</evidence>
<organism evidence="14">
    <name type="scientific">Rodentolepis nana</name>
    <name type="common">Dwarf tapeworm</name>
    <name type="synonym">Hymenolepis nana</name>
    <dbReference type="NCBI Taxonomy" id="102285"/>
    <lineage>
        <taxon>Eukaryota</taxon>
        <taxon>Metazoa</taxon>
        <taxon>Spiralia</taxon>
        <taxon>Lophotrochozoa</taxon>
        <taxon>Platyhelminthes</taxon>
        <taxon>Cestoda</taxon>
        <taxon>Eucestoda</taxon>
        <taxon>Cyclophyllidea</taxon>
        <taxon>Hymenolepididae</taxon>
        <taxon>Rodentolepis</taxon>
    </lineage>
</organism>
<keyword evidence="5 11" id="KW-0812">Transmembrane</keyword>
<gene>
    <name evidence="12" type="ORF">HNAJ_LOCUS5547</name>
</gene>
<keyword evidence="8" id="KW-0406">Ion transport</keyword>
<feature type="transmembrane region" description="Helical" evidence="11">
    <location>
        <begin position="122"/>
        <end position="142"/>
    </location>
</feature>
<dbReference type="WBParaSite" id="HNAJ_0000554901-mRNA-1">
    <property type="protein sequence ID" value="HNAJ_0000554901-mRNA-1"/>
    <property type="gene ID" value="HNAJ_0000554901"/>
</dbReference>
<protein>
    <submittedName>
        <fullName evidence="14">Proton channel OtopLc-like</fullName>
    </submittedName>
</protein>
<keyword evidence="13" id="KW-1185">Reference proteome</keyword>
<evidence type="ECO:0000256" key="2">
    <source>
        <dbReference type="ARBA" id="ARBA00006513"/>
    </source>
</evidence>
<feature type="transmembrane region" description="Helical" evidence="11">
    <location>
        <begin position="195"/>
        <end position="215"/>
    </location>
</feature>
<dbReference type="AlphaFoldDB" id="A0A0R3TER0"/>
<dbReference type="EMBL" id="UZAE01004882">
    <property type="protein sequence ID" value="VDO01407.1"/>
    <property type="molecule type" value="Genomic_DNA"/>
</dbReference>